<protein>
    <submittedName>
        <fullName evidence="2">Uncharacterized protein LOC114074907</fullName>
    </submittedName>
</protein>
<evidence type="ECO:0000313" key="1">
    <source>
        <dbReference type="Proteomes" id="UP000694930"/>
    </source>
</evidence>
<dbReference type="GeneID" id="114074907"/>
<name>A0ABM1UZE5_SOLPN</name>
<dbReference type="SUPFAM" id="SSF56219">
    <property type="entry name" value="DNase I-like"/>
    <property type="match status" value="1"/>
</dbReference>
<dbReference type="Proteomes" id="UP000694930">
    <property type="component" value="Chromosome 11"/>
</dbReference>
<dbReference type="PANTHER" id="PTHR33710:SF54">
    <property type="entry name" value="NON-LTR RETROELEMENT REVERSE TRANSCRIPTASE"/>
    <property type="match status" value="1"/>
</dbReference>
<dbReference type="InterPro" id="IPR036691">
    <property type="entry name" value="Endo/exonu/phosph_ase_sf"/>
</dbReference>
<gene>
    <name evidence="2" type="primary">LOC114074907</name>
</gene>
<organism evidence="1 2">
    <name type="scientific">Solanum pennellii</name>
    <name type="common">Tomato</name>
    <name type="synonym">Lycopersicon pennellii</name>
    <dbReference type="NCBI Taxonomy" id="28526"/>
    <lineage>
        <taxon>Eukaryota</taxon>
        <taxon>Viridiplantae</taxon>
        <taxon>Streptophyta</taxon>
        <taxon>Embryophyta</taxon>
        <taxon>Tracheophyta</taxon>
        <taxon>Spermatophyta</taxon>
        <taxon>Magnoliopsida</taxon>
        <taxon>eudicotyledons</taxon>
        <taxon>Gunneridae</taxon>
        <taxon>Pentapetalae</taxon>
        <taxon>asterids</taxon>
        <taxon>lamiids</taxon>
        <taxon>Solanales</taxon>
        <taxon>Solanaceae</taxon>
        <taxon>Solanoideae</taxon>
        <taxon>Solaneae</taxon>
        <taxon>Solanum</taxon>
        <taxon>Solanum subgen. Lycopersicon</taxon>
    </lineage>
</organism>
<dbReference type="PANTHER" id="PTHR33710">
    <property type="entry name" value="BNAC02G09200D PROTEIN"/>
    <property type="match status" value="1"/>
</dbReference>
<sequence length="122" mass="13858">MTKSMDFIAVVEACGLLNIGFSGYKFTWSNKRGINHKILKRLDRAVVNDSWLEKMPQTTITHLSSTGSDHCPLLMEMVSTTTDHTKYFIILNYCVDNPHFKETVKTYWEKEVAGLQGGKPSN</sequence>
<evidence type="ECO:0000313" key="2">
    <source>
        <dbReference type="RefSeq" id="XP_027768863.1"/>
    </source>
</evidence>
<reference evidence="1" key="1">
    <citation type="journal article" date="2014" name="Nat. Genet.">
        <title>The genome of the stress-tolerant wild tomato species Solanum pennellii.</title>
        <authorList>
            <person name="Bolger A."/>
            <person name="Scossa F."/>
            <person name="Bolger M.E."/>
            <person name="Lanz C."/>
            <person name="Maumus F."/>
            <person name="Tohge T."/>
            <person name="Quesneville H."/>
            <person name="Alseekh S."/>
            <person name="Sorensen I."/>
            <person name="Lichtenstein G."/>
            <person name="Fich E.A."/>
            <person name="Conte M."/>
            <person name="Keller H."/>
            <person name="Schneeberger K."/>
            <person name="Schwacke R."/>
            <person name="Ofner I."/>
            <person name="Vrebalov J."/>
            <person name="Xu Y."/>
            <person name="Osorio S."/>
            <person name="Aflitos S.A."/>
            <person name="Schijlen E."/>
            <person name="Jimenez-Gomez J.M."/>
            <person name="Ryngajllo M."/>
            <person name="Kimura S."/>
            <person name="Kumar R."/>
            <person name="Koenig D."/>
            <person name="Headland L.R."/>
            <person name="Maloof J.N."/>
            <person name="Sinha N."/>
            <person name="van Ham R.C."/>
            <person name="Lankhorst R.K."/>
            <person name="Mao L."/>
            <person name="Vogel A."/>
            <person name="Arsova B."/>
            <person name="Panstruga R."/>
            <person name="Fei Z."/>
            <person name="Rose J.K."/>
            <person name="Zamir D."/>
            <person name="Carrari F."/>
            <person name="Giovannoni J.J."/>
            <person name="Weigel D."/>
            <person name="Usadel B."/>
            <person name="Fernie A.R."/>
        </authorList>
    </citation>
    <scope>NUCLEOTIDE SEQUENCE [LARGE SCALE GENOMIC DNA]</scope>
    <source>
        <strain evidence="1">cv. LA0716</strain>
    </source>
</reference>
<dbReference type="Gene3D" id="3.60.10.10">
    <property type="entry name" value="Endonuclease/exonuclease/phosphatase"/>
    <property type="match status" value="1"/>
</dbReference>
<reference evidence="2" key="2">
    <citation type="submission" date="2025-08" db="UniProtKB">
        <authorList>
            <consortium name="RefSeq"/>
        </authorList>
    </citation>
    <scope>IDENTIFICATION</scope>
</reference>
<accession>A0ABM1UZE5</accession>
<dbReference type="RefSeq" id="XP_027768863.1">
    <property type="nucleotide sequence ID" value="XM_027913062.1"/>
</dbReference>
<proteinExistence type="predicted"/>
<keyword evidence="1" id="KW-1185">Reference proteome</keyword>